<dbReference type="PANTHER" id="PTHR43798">
    <property type="entry name" value="MONOACYLGLYCEROL LIPASE"/>
    <property type="match status" value="1"/>
</dbReference>
<dbReference type="PANTHER" id="PTHR43798:SF33">
    <property type="entry name" value="HYDROLASE, PUTATIVE (AFU_ORTHOLOGUE AFUA_2G14860)-RELATED"/>
    <property type="match status" value="1"/>
</dbReference>
<proteinExistence type="predicted"/>
<dbReference type="SUPFAM" id="SSF53474">
    <property type="entry name" value="alpha/beta-Hydrolases"/>
    <property type="match status" value="1"/>
</dbReference>
<protein>
    <submittedName>
        <fullName evidence="3">Alpha/beta fold hydrolase</fullName>
    </submittedName>
</protein>
<evidence type="ECO:0000259" key="2">
    <source>
        <dbReference type="Pfam" id="PF00561"/>
    </source>
</evidence>
<keyword evidence="4" id="KW-1185">Reference proteome</keyword>
<keyword evidence="3" id="KW-0378">Hydrolase</keyword>
<reference evidence="3 4" key="1">
    <citation type="journal article" date="2014" name="Genome Announc.">
        <title>Draft Genome Sequence of Streptomyces fradiae ATCC 19609, a Strain Highly Sensitive to Antibiotics.</title>
        <authorList>
            <person name="Bekker O.B."/>
            <person name="Klimina K.M."/>
            <person name="Vatlin A.A."/>
            <person name="Zakharevich N.V."/>
            <person name="Kasianov A.S."/>
            <person name="Danilenko V.N."/>
        </authorList>
    </citation>
    <scope>NUCLEOTIDE SEQUENCE [LARGE SCALE GENOMIC DNA]</scope>
    <source>
        <strain evidence="3 4">ATCC 19609</strain>
    </source>
</reference>
<organism evidence="3 4">
    <name type="scientific">Streptomyces xinghaiensis</name>
    <dbReference type="NCBI Taxonomy" id="1038928"/>
    <lineage>
        <taxon>Bacteria</taxon>
        <taxon>Bacillati</taxon>
        <taxon>Actinomycetota</taxon>
        <taxon>Actinomycetes</taxon>
        <taxon>Kitasatosporales</taxon>
        <taxon>Streptomycetaceae</taxon>
        <taxon>Streptomyces</taxon>
    </lineage>
</organism>
<dbReference type="GO" id="GO:0016020">
    <property type="term" value="C:membrane"/>
    <property type="evidence" value="ECO:0007669"/>
    <property type="project" value="TreeGrafter"/>
</dbReference>
<name>A0A3R7LRQ6_9ACTN</name>
<evidence type="ECO:0000313" key="4">
    <source>
        <dbReference type="Proteomes" id="UP000028058"/>
    </source>
</evidence>
<dbReference type="InterPro" id="IPR029058">
    <property type="entry name" value="AB_hydrolase_fold"/>
</dbReference>
<dbReference type="OrthoDB" id="9804723at2"/>
<dbReference type="InterPro" id="IPR000073">
    <property type="entry name" value="AB_hydrolase_1"/>
</dbReference>
<comment type="caution">
    <text evidence="3">The sequence shown here is derived from an EMBL/GenBank/DDBJ whole genome shotgun (WGS) entry which is preliminary data.</text>
</comment>
<accession>A0A3R7LRQ6</accession>
<sequence>MTQQAPAGSGDPAGPEGYPRGTAHRFTAADGTPLTYHVHGADTAAPGTPPVVLHHGFVADTFVNWVAPGIVGELTARGHRVVGIDARGHGRSGKPHDPAAYGESVMARDLRGLLDLLGAERVHLAGYSMGAVVSLLAAAGDERVTRLVVGGVGAGVVEVGGLDTRALPTGSVIAALTAEDPATVAAEAAGFRALADAVGADRAALAAHAAAIHRAPMPLTEVTASTLVIAGDEDPLAVRPAVLADAIPGARLHTVPGDHLTAVRDPGFVSAIAGFFAEG</sequence>
<evidence type="ECO:0000313" key="3">
    <source>
        <dbReference type="EMBL" id="RKM98893.1"/>
    </source>
</evidence>
<dbReference type="GO" id="GO:0016787">
    <property type="term" value="F:hydrolase activity"/>
    <property type="evidence" value="ECO:0007669"/>
    <property type="project" value="UniProtKB-KW"/>
</dbReference>
<dbReference type="RefSeq" id="WP_078648979.1">
    <property type="nucleotide sequence ID" value="NZ_CP134822.1"/>
</dbReference>
<feature type="region of interest" description="Disordered" evidence="1">
    <location>
        <begin position="1"/>
        <end position="26"/>
    </location>
</feature>
<dbReference type="InterPro" id="IPR050266">
    <property type="entry name" value="AB_hydrolase_sf"/>
</dbReference>
<dbReference type="Pfam" id="PF00561">
    <property type="entry name" value="Abhydrolase_1"/>
    <property type="match status" value="1"/>
</dbReference>
<dbReference type="EMBL" id="JNAD02000001">
    <property type="protein sequence ID" value="RKM98893.1"/>
    <property type="molecule type" value="Genomic_DNA"/>
</dbReference>
<evidence type="ECO:0000256" key="1">
    <source>
        <dbReference type="SAM" id="MobiDB-lite"/>
    </source>
</evidence>
<dbReference type="Proteomes" id="UP000028058">
    <property type="component" value="Unassembled WGS sequence"/>
</dbReference>
<feature type="domain" description="AB hydrolase-1" evidence="2">
    <location>
        <begin position="49"/>
        <end position="148"/>
    </location>
</feature>
<dbReference type="AlphaFoldDB" id="A0A3R7LRQ6"/>
<gene>
    <name evidence="3" type="ORF">SFRA_001185</name>
</gene>
<dbReference type="Gene3D" id="3.40.50.1820">
    <property type="entry name" value="alpha/beta hydrolase"/>
    <property type="match status" value="1"/>
</dbReference>